<dbReference type="EMBL" id="JFBU01000001">
    <property type="protein sequence ID" value="EXG83195.1"/>
    <property type="molecule type" value="Genomic_DNA"/>
</dbReference>
<dbReference type="RefSeq" id="WP_051506756.1">
    <property type="nucleotide sequence ID" value="NZ_KK073875.1"/>
</dbReference>
<comment type="caution">
    <text evidence="2">The sequence shown here is derived from an EMBL/GenBank/DDBJ whole genome shotgun (WGS) entry which is preliminary data.</text>
</comment>
<evidence type="ECO:0000313" key="3">
    <source>
        <dbReference type="Proteomes" id="UP000053380"/>
    </source>
</evidence>
<protein>
    <recommendedName>
        <fullName evidence="4">DUF2178 domain-containing protein</fullName>
    </recommendedName>
</protein>
<feature type="transmembrane region" description="Helical" evidence="1">
    <location>
        <begin position="55"/>
        <end position="74"/>
    </location>
</feature>
<name>A0A010YSP3_9BACL</name>
<feature type="transmembrane region" description="Helical" evidence="1">
    <location>
        <begin position="12"/>
        <end position="34"/>
    </location>
</feature>
<accession>A0A010YSP3</accession>
<keyword evidence="3" id="KW-1185">Reference proteome</keyword>
<gene>
    <name evidence="2" type="ORF">SacsacDRAFT_0160</name>
</gene>
<dbReference type="AlphaFoldDB" id="A0A010YSP3"/>
<evidence type="ECO:0008006" key="4">
    <source>
        <dbReference type="Google" id="ProtNLM"/>
    </source>
</evidence>
<evidence type="ECO:0000313" key="2">
    <source>
        <dbReference type="EMBL" id="EXG83195.1"/>
    </source>
</evidence>
<organism evidence="2 3">
    <name type="scientific">Saccharibacillus sacchari DSM 19268</name>
    <dbReference type="NCBI Taxonomy" id="915437"/>
    <lineage>
        <taxon>Bacteria</taxon>
        <taxon>Bacillati</taxon>
        <taxon>Bacillota</taxon>
        <taxon>Bacilli</taxon>
        <taxon>Bacillales</taxon>
        <taxon>Paenibacillaceae</taxon>
        <taxon>Saccharibacillus</taxon>
    </lineage>
</organism>
<keyword evidence="1" id="KW-0472">Membrane</keyword>
<keyword evidence="1" id="KW-0812">Transmembrane</keyword>
<dbReference type="Proteomes" id="UP000053380">
    <property type="component" value="Unassembled WGS sequence"/>
</dbReference>
<feature type="transmembrane region" description="Helical" evidence="1">
    <location>
        <begin position="80"/>
        <end position="104"/>
    </location>
</feature>
<sequence length="109" mass="12129">MNELMMQMAVPMNLGGMIGLFGGLLLGMLGWGFGRYMQRKNRGLDERAETITARAKAFSWNLLIPAIMLSWVLVTLFEGIGLSFFVMMALFVISQIAYIAAAVYQNGRN</sequence>
<evidence type="ECO:0000256" key="1">
    <source>
        <dbReference type="SAM" id="Phobius"/>
    </source>
</evidence>
<keyword evidence="1" id="KW-1133">Transmembrane helix</keyword>
<dbReference type="HOGENOM" id="CLU_161279_0_0_9"/>
<dbReference type="OrthoDB" id="2647991at2"/>
<proteinExistence type="predicted"/>
<reference evidence="2 3" key="1">
    <citation type="submission" date="2013-07" db="EMBL/GenBank/DDBJ databases">
        <authorList>
            <consortium name="DOE Joint Genome Institute"/>
            <person name="Anderson I."/>
            <person name="Huntemann M."/>
            <person name="Han J."/>
            <person name="Chen A."/>
            <person name="Kyrpides N."/>
            <person name="Mavromatis K."/>
            <person name="Markowitz V."/>
            <person name="Palaniappan K."/>
            <person name="Ivanova N."/>
            <person name="Schaumberg A."/>
            <person name="Pati A."/>
            <person name="Liolios K."/>
            <person name="Nordberg H.P."/>
            <person name="Cantor M.N."/>
            <person name="Hua S.X."/>
            <person name="Woyke T."/>
        </authorList>
    </citation>
    <scope>NUCLEOTIDE SEQUENCE [LARGE SCALE GENOMIC DNA]</scope>
    <source>
        <strain evidence="2 3">DSM 19268</strain>
    </source>
</reference>